<feature type="chain" id="PRO_5046144593" evidence="1">
    <location>
        <begin position="26"/>
        <end position="447"/>
    </location>
</feature>
<organism evidence="2 3">
    <name type="scientific">Porites lobata</name>
    <dbReference type="NCBI Taxonomy" id="104759"/>
    <lineage>
        <taxon>Eukaryota</taxon>
        <taxon>Metazoa</taxon>
        <taxon>Cnidaria</taxon>
        <taxon>Anthozoa</taxon>
        <taxon>Hexacorallia</taxon>
        <taxon>Scleractinia</taxon>
        <taxon>Fungiina</taxon>
        <taxon>Poritidae</taxon>
        <taxon>Porites</taxon>
    </lineage>
</organism>
<gene>
    <name evidence="2" type="ORF">PLOB_00033333</name>
</gene>
<sequence>MKMTLFKELVVAVLFGSLTVNFCTCADESADQSICGECDMKTRCLNDAITCLTGKGVSNQTQAAYEGRFRQLEQEIATLKAQLSKAGQPGGFAKLDQKGRLPQNVLTAGYDQYSAFDLAWQSVHMAAAAACRGSTPTGGSGCCQNHVMVRNTADKKTCSQICSQSSYPNCDGEVSVYGRERKATKNGEIVGSFYNYRCNGALNGGSEASQVNEAIMSSSVYFSFCSENAIKNLTNTHKNRFGPPLQKNTLLELNRTEALTDLANDAITCLSGKGVYNQSQAAYEGRLRQLEQEIAILKAQLSSAGKPGGFAKLDQNGRLPQSVLTAGYDQYSAFDLAWQSVHMAAAAACRGSTPTGGSGCCQNQVMARNTADKKTCSQICSQSSYPNCDGEVSVYGRERKATQNGEIVGSFYNYNCNSALNGGSEVSEVNKAIMSSSIYFSFCCCRK</sequence>
<protein>
    <submittedName>
        <fullName evidence="2">Uncharacterized protein</fullName>
    </submittedName>
</protein>
<evidence type="ECO:0000313" key="2">
    <source>
        <dbReference type="EMBL" id="CAH3128046.1"/>
    </source>
</evidence>
<proteinExistence type="predicted"/>
<name>A0ABN8P435_9CNID</name>
<evidence type="ECO:0000256" key="1">
    <source>
        <dbReference type="SAM" id="SignalP"/>
    </source>
</evidence>
<keyword evidence="1" id="KW-0732">Signal</keyword>
<evidence type="ECO:0000313" key="3">
    <source>
        <dbReference type="Proteomes" id="UP001159405"/>
    </source>
</evidence>
<reference evidence="2 3" key="1">
    <citation type="submission" date="2022-05" db="EMBL/GenBank/DDBJ databases">
        <authorList>
            <consortium name="Genoscope - CEA"/>
            <person name="William W."/>
        </authorList>
    </citation>
    <scope>NUCLEOTIDE SEQUENCE [LARGE SCALE GENOMIC DNA]</scope>
</reference>
<comment type="caution">
    <text evidence="2">The sequence shown here is derived from an EMBL/GenBank/DDBJ whole genome shotgun (WGS) entry which is preliminary data.</text>
</comment>
<dbReference type="Proteomes" id="UP001159405">
    <property type="component" value="Unassembled WGS sequence"/>
</dbReference>
<keyword evidence="3" id="KW-1185">Reference proteome</keyword>
<feature type="signal peptide" evidence="1">
    <location>
        <begin position="1"/>
        <end position="25"/>
    </location>
</feature>
<dbReference type="EMBL" id="CALNXK010000044">
    <property type="protein sequence ID" value="CAH3128046.1"/>
    <property type="molecule type" value="Genomic_DNA"/>
</dbReference>
<accession>A0ABN8P435</accession>